<feature type="domain" description="Helicase ATP-binding" evidence="2">
    <location>
        <begin position="4"/>
        <end position="175"/>
    </location>
</feature>
<evidence type="ECO:0000256" key="1">
    <source>
        <dbReference type="ARBA" id="ARBA00022801"/>
    </source>
</evidence>
<dbReference type="PANTHER" id="PTHR10799">
    <property type="entry name" value="SNF2/RAD54 HELICASE FAMILY"/>
    <property type="match status" value="1"/>
</dbReference>
<dbReference type="Pfam" id="PF00176">
    <property type="entry name" value="SNF2-rel_dom"/>
    <property type="match status" value="1"/>
</dbReference>
<evidence type="ECO:0000259" key="2">
    <source>
        <dbReference type="PROSITE" id="PS51192"/>
    </source>
</evidence>
<protein>
    <submittedName>
        <fullName evidence="4">Helicase C-terminal domain protein</fullName>
    </submittedName>
</protein>
<dbReference type="STRING" id="168384.SAMN05660368_03667"/>
<evidence type="ECO:0000259" key="3">
    <source>
        <dbReference type="PROSITE" id="PS51194"/>
    </source>
</evidence>
<dbReference type="RefSeq" id="WP_006862296.1">
    <property type="nucleotide sequence ID" value="NZ_ACCL02000011.1"/>
</dbReference>
<dbReference type="PROSITE" id="PS51192">
    <property type="entry name" value="HELICASE_ATP_BIND_1"/>
    <property type="match status" value="1"/>
</dbReference>
<comment type="caution">
    <text evidence="4">The sequence shown here is derived from an EMBL/GenBank/DDBJ whole genome shotgun (WGS) entry which is preliminary data.</text>
</comment>
<keyword evidence="5" id="KW-1185">Reference proteome</keyword>
<dbReference type="EMBL" id="ACCL02000011">
    <property type="protein sequence ID" value="EET60316.1"/>
    <property type="molecule type" value="Genomic_DNA"/>
</dbReference>
<dbReference type="GO" id="GO:0016787">
    <property type="term" value="F:hydrolase activity"/>
    <property type="evidence" value="ECO:0007669"/>
    <property type="project" value="UniProtKB-KW"/>
</dbReference>
<keyword evidence="1" id="KW-0378">Hydrolase</keyword>
<dbReference type="InterPro" id="IPR049730">
    <property type="entry name" value="SNF2/RAD54-like_C"/>
</dbReference>
<dbReference type="Pfam" id="PF00271">
    <property type="entry name" value="Helicase_C"/>
    <property type="match status" value="1"/>
</dbReference>
<evidence type="ECO:0000313" key="5">
    <source>
        <dbReference type="Proteomes" id="UP000005561"/>
    </source>
</evidence>
<accession>C6LFV2</accession>
<dbReference type="AlphaFoldDB" id="C6LFV2"/>
<reference evidence="4" key="1">
    <citation type="submission" date="2009-07" db="EMBL/GenBank/DDBJ databases">
        <authorList>
            <person name="Weinstock G."/>
            <person name="Sodergren E."/>
            <person name="Clifton S."/>
            <person name="Fulton L."/>
            <person name="Fulton B."/>
            <person name="Courtney L."/>
            <person name="Fronick C."/>
            <person name="Harrison M."/>
            <person name="Strong C."/>
            <person name="Farmer C."/>
            <person name="Delahaunty K."/>
            <person name="Markovic C."/>
            <person name="Hall O."/>
            <person name="Minx P."/>
            <person name="Tomlinson C."/>
            <person name="Mitreva M."/>
            <person name="Nelson J."/>
            <person name="Hou S."/>
            <person name="Wollam A."/>
            <person name="Pepin K.H."/>
            <person name="Johnson M."/>
            <person name="Bhonagiri V."/>
            <person name="Nash W.E."/>
            <person name="Warren W."/>
            <person name="Chinwalla A."/>
            <person name="Mardis E.R."/>
            <person name="Wilson R.K."/>
        </authorList>
    </citation>
    <scope>NUCLEOTIDE SEQUENCE [LARGE SCALE GENOMIC DNA]</scope>
    <source>
        <strain evidence="4">DSM 14469</strain>
    </source>
</reference>
<gene>
    <name evidence="4" type="ORF">BRYFOR_07512</name>
</gene>
<dbReference type="GO" id="GO:0005524">
    <property type="term" value="F:ATP binding"/>
    <property type="evidence" value="ECO:0007669"/>
    <property type="project" value="InterPro"/>
</dbReference>
<dbReference type="CDD" id="cd18793">
    <property type="entry name" value="SF2_C_SNF"/>
    <property type="match status" value="1"/>
</dbReference>
<dbReference type="Gene3D" id="3.40.50.10810">
    <property type="entry name" value="Tandem AAA-ATPase domain"/>
    <property type="match status" value="1"/>
</dbReference>
<dbReference type="OrthoDB" id="9760715at2"/>
<evidence type="ECO:0000313" key="4">
    <source>
        <dbReference type="EMBL" id="EET60316.1"/>
    </source>
</evidence>
<proteinExistence type="predicted"/>
<dbReference type="InterPro" id="IPR014001">
    <property type="entry name" value="Helicase_ATP-bd"/>
</dbReference>
<dbReference type="InterPro" id="IPR027417">
    <property type="entry name" value="P-loop_NTPase"/>
</dbReference>
<dbReference type="SMART" id="SM00490">
    <property type="entry name" value="HELICc"/>
    <property type="match status" value="1"/>
</dbReference>
<sequence>MAAGKKTAEGRGFGFLFEMGCGKTLTAIATMGAAYEMGAIKTVLIIAPTSVCSVWPKEFDEYADFKYNVAVLLGDKQKRLAALRSLAAFPFEALRVAVINYESTWREGIFEALLDWHPDMIICDESQRIKEPKAKQSRAMHELGDAAKYKLILSGTPIQNNAIDLYSQYRFLDPTVFGTNFFAFRNRYAIMGGFDRRQIVGYKDLDKLIQKEHSVAYRVTKEEALDLPEQTFLTQYITLEGKDKQLYNQIKRDSFAELEDGGQITAPTVLTKLLRLQQFTGGFIQADEGIKPEFVFKGKINALEDILDDYVISAGKKLVIFCRFRPEIDLISDSLKKKKIRFASIYGDIKIEDRGPIVEDFQKNPETKVFLAQIDTAGLGITLTAADTCVYYSENFNYAAYSQSLARIHRIGQKNRCTYIHLVVEHSIDETILKALARKEDLAKTVVDDWRQYF</sequence>
<dbReference type="InterPro" id="IPR000330">
    <property type="entry name" value="SNF2_N"/>
</dbReference>
<dbReference type="PROSITE" id="PS51194">
    <property type="entry name" value="HELICASE_CTER"/>
    <property type="match status" value="1"/>
</dbReference>
<dbReference type="SMART" id="SM00487">
    <property type="entry name" value="DEXDc"/>
    <property type="match status" value="1"/>
</dbReference>
<dbReference type="SUPFAM" id="SSF52540">
    <property type="entry name" value="P-loop containing nucleoside triphosphate hydrolases"/>
    <property type="match status" value="2"/>
</dbReference>
<dbReference type="GO" id="GO:0004386">
    <property type="term" value="F:helicase activity"/>
    <property type="evidence" value="ECO:0007669"/>
    <property type="project" value="UniProtKB-KW"/>
</dbReference>
<keyword evidence="4" id="KW-0347">Helicase</keyword>
<dbReference type="CDD" id="cd17919">
    <property type="entry name" value="DEXHc_Snf"/>
    <property type="match status" value="1"/>
</dbReference>
<dbReference type="Proteomes" id="UP000005561">
    <property type="component" value="Unassembled WGS sequence"/>
</dbReference>
<dbReference type="eggNOG" id="COG0553">
    <property type="taxonomic scope" value="Bacteria"/>
</dbReference>
<dbReference type="InterPro" id="IPR038718">
    <property type="entry name" value="SNF2-like_sf"/>
</dbReference>
<dbReference type="InterPro" id="IPR001650">
    <property type="entry name" value="Helicase_C-like"/>
</dbReference>
<feature type="domain" description="Helicase C-terminal" evidence="3">
    <location>
        <begin position="306"/>
        <end position="451"/>
    </location>
</feature>
<dbReference type="Gene3D" id="3.40.50.300">
    <property type="entry name" value="P-loop containing nucleotide triphosphate hydrolases"/>
    <property type="match status" value="1"/>
</dbReference>
<keyword evidence="4" id="KW-0547">Nucleotide-binding</keyword>
<keyword evidence="4" id="KW-0067">ATP-binding</keyword>
<name>C6LFV2_9FIRM</name>
<organism evidence="4 5">
    <name type="scientific">Marvinbryantia formatexigens DSM 14469</name>
    <dbReference type="NCBI Taxonomy" id="478749"/>
    <lineage>
        <taxon>Bacteria</taxon>
        <taxon>Bacillati</taxon>
        <taxon>Bacillota</taxon>
        <taxon>Clostridia</taxon>
        <taxon>Lachnospirales</taxon>
        <taxon>Lachnospiraceae</taxon>
        <taxon>Marvinbryantia</taxon>
    </lineage>
</organism>